<organism evidence="1 2">
    <name type="scientific">Necator americanus</name>
    <name type="common">Human hookworm</name>
    <dbReference type="NCBI Taxonomy" id="51031"/>
    <lineage>
        <taxon>Eukaryota</taxon>
        <taxon>Metazoa</taxon>
        <taxon>Ecdysozoa</taxon>
        <taxon>Nematoda</taxon>
        <taxon>Chromadorea</taxon>
        <taxon>Rhabditida</taxon>
        <taxon>Rhabditina</taxon>
        <taxon>Rhabditomorpha</taxon>
        <taxon>Strongyloidea</taxon>
        <taxon>Ancylostomatidae</taxon>
        <taxon>Bunostominae</taxon>
        <taxon>Necator</taxon>
    </lineage>
</organism>
<evidence type="ECO:0000313" key="1">
    <source>
        <dbReference type="EMBL" id="KAK6748091.1"/>
    </source>
</evidence>
<keyword evidence="2" id="KW-1185">Reference proteome</keyword>
<protein>
    <submittedName>
        <fullName evidence="1">Uncharacterized protein</fullName>
    </submittedName>
</protein>
<comment type="caution">
    <text evidence="1">The sequence shown here is derived from an EMBL/GenBank/DDBJ whole genome shotgun (WGS) entry which is preliminary data.</text>
</comment>
<accession>A0ABR1DF62</accession>
<sequence>MTECYDVDLMELLLCNLLKFIVTTYILDVDKEGRLRGIERGHAHLCDLHPGLYTCPQKSQLRIQNIICQKSKAQRSLAQRMRDKVSGVNQSAWFTNVQLAYTMTCGG</sequence>
<reference evidence="1 2" key="1">
    <citation type="submission" date="2023-08" db="EMBL/GenBank/DDBJ databases">
        <title>A Necator americanus chromosomal reference genome.</title>
        <authorList>
            <person name="Ilik V."/>
            <person name="Petrzelkova K.J."/>
            <person name="Pardy F."/>
            <person name="Fuh T."/>
            <person name="Niatou-Singa F.S."/>
            <person name="Gouil Q."/>
            <person name="Baker L."/>
            <person name="Ritchie M.E."/>
            <person name="Jex A.R."/>
            <person name="Gazzola D."/>
            <person name="Li H."/>
            <person name="Toshio Fujiwara R."/>
            <person name="Zhan B."/>
            <person name="Aroian R.V."/>
            <person name="Pafco B."/>
            <person name="Schwarz E.M."/>
        </authorList>
    </citation>
    <scope>NUCLEOTIDE SEQUENCE [LARGE SCALE GENOMIC DNA]</scope>
    <source>
        <strain evidence="1 2">Aroian</strain>
        <tissue evidence="1">Whole animal</tissue>
    </source>
</reference>
<dbReference type="Proteomes" id="UP001303046">
    <property type="component" value="Unassembled WGS sequence"/>
</dbReference>
<name>A0ABR1DF62_NECAM</name>
<proteinExistence type="predicted"/>
<gene>
    <name evidence="1" type="primary">Necator_chrIV.g14281</name>
    <name evidence="1" type="ORF">RB195_000987</name>
</gene>
<dbReference type="EMBL" id="JAVFWL010000004">
    <property type="protein sequence ID" value="KAK6748091.1"/>
    <property type="molecule type" value="Genomic_DNA"/>
</dbReference>
<evidence type="ECO:0000313" key="2">
    <source>
        <dbReference type="Proteomes" id="UP001303046"/>
    </source>
</evidence>